<keyword evidence="7" id="KW-1185">Reference proteome</keyword>
<proteinExistence type="inferred from homology"/>
<dbReference type="Gene3D" id="3.10.450.10">
    <property type="match status" value="2"/>
</dbReference>
<dbReference type="CDD" id="cd00042">
    <property type="entry name" value="CY"/>
    <property type="match status" value="1"/>
</dbReference>
<dbReference type="AlphaFoldDB" id="A0A7I8JX45"/>
<reference evidence="6" key="1">
    <citation type="submission" date="2020-02" db="EMBL/GenBank/DDBJ databases">
        <authorList>
            <person name="Scholz U."/>
            <person name="Mascher M."/>
            <person name="Fiebig A."/>
        </authorList>
    </citation>
    <scope>NUCLEOTIDE SEQUENCE</scope>
</reference>
<dbReference type="SMART" id="SM00043">
    <property type="entry name" value="CY"/>
    <property type="match status" value="1"/>
</dbReference>
<dbReference type="PANTHER" id="PTHR11413:SF103">
    <property type="entry name" value="CYSTEINE PROTEINASE INHIBITOR 12"/>
    <property type="match status" value="1"/>
</dbReference>
<dbReference type="SUPFAM" id="SSF54403">
    <property type="entry name" value="Cystatin/monellin"/>
    <property type="match status" value="2"/>
</dbReference>
<protein>
    <recommendedName>
        <fullName evidence="4">Cysteine proteinase inhibitor</fullName>
    </recommendedName>
</protein>
<dbReference type="OrthoDB" id="1908104at2759"/>
<name>A0A7I8JX45_SPIIN</name>
<dbReference type="GO" id="GO:0004869">
    <property type="term" value="F:cysteine-type endopeptidase inhibitor activity"/>
    <property type="evidence" value="ECO:0007669"/>
    <property type="project" value="UniProtKB-KW"/>
</dbReference>
<dbReference type="PANTHER" id="PTHR11413">
    <property type="entry name" value="CYSTATIN FAMILY MEMBER"/>
    <property type="match status" value="1"/>
</dbReference>
<evidence type="ECO:0000313" key="7">
    <source>
        <dbReference type="Proteomes" id="UP000663760"/>
    </source>
</evidence>
<feature type="domain" description="Cystatin" evidence="5">
    <location>
        <begin position="56"/>
        <end position="146"/>
    </location>
</feature>
<sequence>MKSSLYAAAAISFVVVLRLLLPVLPGLSPVEAQREEWGSAAESEEGLVIREVPRMATVGGLSDVEGAQNSAEVEELARFAVEEHNKKEKAVLHFSRVVKAKQQVVSGILHHLTVEVIEEGKKKLYEAKVLVQAWLNSKKLHEFNPISDSPSITPADLGVKRDPLVPGWRDVAAHDPTVRDAAIHAVKTIQERSNSLAPYELLEVLRAKAEVIEESAKFNLLLKIRRGTKEENFKVEVHKNLEGTYHLNQMEQDHSDSSN</sequence>
<dbReference type="Pfam" id="PF16845">
    <property type="entry name" value="SQAPI"/>
    <property type="match status" value="1"/>
</dbReference>
<evidence type="ECO:0000256" key="4">
    <source>
        <dbReference type="RuleBase" id="RU362130"/>
    </source>
</evidence>
<dbReference type="InterPro" id="IPR018073">
    <property type="entry name" value="Prot_inh_cystat_CS"/>
</dbReference>
<accession>A0A7I8JX45</accession>
<keyword evidence="4" id="KW-0732">Signal</keyword>
<feature type="chain" id="PRO_5029948250" description="Cysteine proteinase inhibitor" evidence="4">
    <location>
        <begin position="33"/>
        <end position="259"/>
    </location>
</feature>
<dbReference type="FunFam" id="3.10.450.10:FF:000013">
    <property type="entry name" value="Cysteine proteinase inhibitor"/>
    <property type="match status" value="1"/>
</dbReference>
<dbReference type="InterPro" id="IPR000010">
    <property type="entry name" value="Cystatin_dom"/>
</dbReference>
<comment type="similarity">
    <text evidence="1 4">Belongs to the cystatin family. Phytocystatin subfamily.</text>
</comment>
<dbReference type="EMBL" id="LR746264">
    <property type="protein sequence ID" value="CAA7388418.1"/>
    <property type="molecule type" value="Genomic_DNA"/>
</dbReference>
<evidence type="ECO:0000259" key="5">
    <source>
        <dbReference type="SMART" id="SM00043"/>
    </source>
</evidence>
<dbReference type="InterPro" id="IPR027214">
    <property type="entry name" value="Cystatin"/>
</dbReference>
<dbReference type="InterPro" id="IPR046350">
    <property type="entry name" value="Cystatin_sf"/>
</dbReference>
<gene>
    <name evidence="6" type="ORF">SI8410_01000659</name>
</gene>
<evidence type="ECO:0000256" key="1">
    <source>
        <dbReference type="ARBA" id="ARBA00007233"/>
    </source>
</evidence>
<evidence type="ECO:0000256" key="3">
    <source>
        <dbReference type="ARBA" id="ARBA00022704"/>
    </source>
</evidence>
<keyword evidence="3 4" id="KW-0789">Thiol protease inhibitor</keyword>
<feature type="signal peptide" evidence="4">
    <location>
        <begin position="1"/>
        <end position="32"/>
    </location>
</feature>
<evidence type="ECO:0000313" key="6">
    <source>
        <dbReference type="EMBL" id="CAA7388418.1"/>
    </source>
</evidence>
<organism evidence="6 7">
    <name type="scientific">Spirodela intermedia</name>
    <name type="common">Intermediate duckweed</name>
    <dbReference type="NCBI Taxonomy" id="51605"/>
    <lineage>
        <taxon>Eukaryota</taxon>
        <taxon>Viridiplantae</taxon>
        <taxon>Streptophyta</taxon>
        <taxon>Embryophyta</taxon>
        <taxon>Tracheophyta</taxon>
        <taxon>Spermatophyta</taxon>
        <taxon>Magnoliopsida</taxon>
        <taxon>Liliopsida</taxon>
        <taxon>Araceae</taxon>
        <taxon>Lemnoideae</taxon>
        <taxon>Spirodela</taxon>
    </lineage>
</organism>
<evidence type="ECO:0000256" key="2">
    <source>
        <dbReference type="ARBA" id="ARBA00022690"/>
    </source>
</evidence>
<dbReference type="Proteomes" id="UP000663760">
    <property type="component" value="Chromosome 1"/>
</dbReference>
<dbReference type="PROSITE" id="PS00287">
    <property type="entry name" value="CYSTATIN"/>
    <property type="match status" value="1"/>
</dbReference>
<keyword evidence="2 4" id="KW-0646">Protease inhibitor</keyword>